<reference evidence="2" key="2">
    <citation type="submission" date="2022-01" db="EMBL/GenBank/DDBJ databases">
        <authorList>
            <person name="Yamashiro T."/>
            <person name="Shiraishi A."/>
            <person name="Satake H."/>
            <person name="Nakayama K."/>
        </authorList>
    </citation>
    <scope>NUCLEOTIDE SEQUENCE</scope>
</reference>
<proteinExistence type="predicted"/>
<dbReference type="SUPFAM" id="SSF56672">
    <property type="entry name" value="DNA/RNA polymerases"/>
    <property type="match status" value="1"/>
</dbReference>
<organism evidence="2 3">
    <name type="scientific">Tanacetum coccineum</name>
    <dbReference type="NCBI Taxonomy" id="301880"/>
    <lineage>
        <taxon>Eukaryota</taxon>
        <taxon>Viridiplantae</taxon>
        <taxon>Streptophyta</taxon>
        <taxon>Embryophyta</taxon>
        <taxon>Tracheophyta</taxon>
        <taxon>Spermatophyta</taxon>
        <taxon>Magnoliopsida</taxon>
        <taxon>eudicotyledons</taxon>
        <taxon>Gunneridae</taxon>
        <taxon>Pentapetalae</taxon>
        <taxon>asterids</taxon>
        <taxon>campanulids</taxon>
        <taxon>Asterales</taxon>
        <taxon>Asteraceae</taxon>
        <taxon>Asteroideae</taxon>
        <taxon>Anthemideae</taxon>
        <taxon>Anthemidinae</taxon>
        <taxon>Tanacetum</taxon>
    </lineage>
</organism>
<keyword evidence="2" id="KW-0808">Transferase</keyword>
<keyword evidence="2" id="KW-0548">Nucleotidyltransferase</keyword>
<evidence type="ECO:0000313" key="3">
    <source>
        <dbReference type="Proteomes" id="UP001151760"/>
    </source>
</evidence>
<name>A0ABQ4YK14_9ASTR</name>
<evidence type="ECO:0000313" key="2">
    <source>
        <dbReference type="EMBL" id="GJS77786.1"/>
    </source>
</evidence>
<gene>
    <name evidence="2" type="ORF">Tco_0727667</name>
</gene>
<dbReference type="Pfam" id="PF17919">
    <property type="entry name" value="RT_RNaseH_2"/>
    <property type="match status" value="1"/>
</dbReference>
<dbReference type="InterPro" id="IPR041577">
    <property type="entry name" value="RT_RNaseH_2"/>
</dbReference>
<protein>
    <submittedName>
        <fullName evidence="2">Reverse transcriptase domain-containing protein</fullName>
    </submittedName>
</protein>
<dbReference type="Proteomes" id="UP001151760">
    <property type="component" value="Unassembled WGS sequence"/>
</dbReference>
<dbReference type="InterPro" id="IPR043502">
    <property type="entry name" value="DNA/RNA_pol_sf"/>
</dbReference>
<dbReference type="GO" id="GO:0003964">
    <property type="term" value="F:RNA-directed DNA polymerase activity"/>
    <property type="evidence" value="ECO:0007669"/>
    <property type="project" value="UniProtKB-KW"/>
</dbReference>
<comment type="caution">
    <text evidence="2">The sequence shown here is derived from an EMBL/GenBank/DDBJ whole genome shotgun (WGS) entry which is preliminary data.</text>
</comment>
<accession>A0ABQ4YK14</accession>
<keyword evidence="2" id="KW-0695">RNA-directed DNA polymerase</keyword>
<sequence>MPNIEDIEGENILDCHVIDNKGVHVDPAKIEAIRNWSAPTTPTEGKEEDEAFQFLKQKLCFAPILALPKGTENFVVYCDASHKGFGAMLMQREKVLAYAS</sequence>
<keyword evidence="3" id="KW-1185">Reference proteome</keyword>
<dbReference type="PANTHER" id="PTHR34072">
    <property type="entry name" value="ENZYMATIC POLYPROTEIN-RELATED"/>
    <property type="match status" value="1"/>
</dbReference>
<evidence type="ECO:0000259" key="1">
    <source>
        <dbReference type="Pfam" id="PF17919"/>
    </source>
</evidence>
<dbReference type="PANTHER" id="PTHR34072:SF52">
    <property type="entry name" value="RIBONUCLEASE H"/>
    <property type="match status" value="1"/>
</dbReference>
<dbReference type="EMBL" id="BQNB010010474">
    <property type="protein sequence ID" value="GJS77786.1"/>
    <property type="molecule type" value="Genomic_DNA"/>
</dbReference>
<feature type="domain" description="Reverse transcriptase/retrotransposon-derived protein RNase H-like" evidence="1">
    <location>
        <begin position="46"/>
        <end position="100"/>
    </location>
</feature>
<reference evidence="2" key="1">
    <citation type="journal article" date="2022" name="Int. J. Mol. Sci.">
        <title>Draft Genome of Tanacetum Coccineum: Genomic Comparison of Closely Related Tanacetum-Family Plants.</title>
        <authorList>
            <person name="Yamashiro T."/>
            <person name="Shiraishi A."/>
            <person name="Nakayama K."/>
            <person name="Satake H."/>
        </authorList>
    </citation>
    <scope>NUCLEOTIDE SEQUENCE</scope>
</reference>